<evidence type="ECO:0000313" key="4">
    <source>
        <dbReference type="Proteomes" id="UP000746584"/>
    </source>
</evidence>
<dbReference type="EMBL" id="JAFBCG010000001">
    <property type="protein sequence ID" value="MBM7801533.1"/>
    <property type="molecule type" value="Genomic_DNA"/>
</dbReference>
<evidence type="ECO:0000259" key="2">
    <source>
        <dbReference type="PROSITE" id="PS50914"/>
    </source>
</evidence>
<feature type="domain" description="BON" evidence="2">
    <location>
        <begin position="15"/>
        <end position="86"/>
    </location>
</feature>
<evidence type="ECO:0000313" key="3">
    <source>
        <dbReference type="EMBL" id="MBM7801533.1"/>
    </source>
</evidence>
<keyword evidence="4" id="KW-1185">Reference proteome</keyword>
<comment type="caution">
    <text evidence="3">The sequence shown here is derived from an EMBL/GenBank/DDBJ whole genome shotgun (WGS) entry which is preliminary data.</text>
</comment>
<dbReference type="InterPro" id="IPR007055">
    <property type="entry name" value="BON_dom"/>
</dbReference>
<feature type="domain" description="BON" evidence="2">
    <location>
        <begin position="94"/>
        <end position="160"/>
    </location>
</feature>
<dbReference type="RefSeq" id="WP_175329307.1">
    <property type="nucleotide sequence ID" value="NZ_BMOI01000001.1"/>
</dbReference>
<name>A0ABS2RRZ0_9MICO</name>
<dbReference type="Pfam" id="PF04972">
    <property type="entry name" value="BON"/>
    <property type="match status" value="2"/>
</dbReference>
<dbReference type="Proteomes" id="UP000746584">
    <property type="component" value="Unassembled WGS sequence"/>
</dbReference>
<reference evidence="3 4" key="1">
    <citation type="submission" date="2021-01" db="EMBL/GenBank/DDBJ databases">
        <title>Sequencing the genomes of 1000 actinobacteria strains.</title>
        <authorList>
            <person name="Klenk H.-P."/>
        </authorList>
    </citation>
    <scope>NUCLEOTIDE SEQUENCE [LARGE SCALE GENOMIC DNA]</scope>
    <source>
        <strain evidence="3 4">DSM 20542</strain>
    </source>
</reference>
<dbReference type="Gene3D" id="3.30.1340.30">
    <property type="match status" value="2"/>
</dbReference>
<feature type="region of interest" description="Disordered" evidence="1">
    <location>
        <begin position="158"/>
        <end position="183"/>
    </location>
</feature>
<dbReference type="PROSITE" id="PS50914">
    <property type="entry name" value="BON"/>
    <property type="match status" value="2"/>
</dbReference>
<evidence type="ECO:0000256" key="1">
    <source>
        <dbReference type="SAM" id="MobiDB-lite"/>
    </source>
</evidence>
<gene>
    <name evidence="3" type="ORF">JOE58_000784</name>
</gene>
<proteinExistence type="predicted"/>
<accession>A0ABS2RRZ0</accession>
<protein>
    <submittedName>
        <fullName evidence="3">Osmotically-inducible protein OsmY</fullName>
    </submittedName>
</protein>
<organism evidence="3 4">
    <name type="scientific">Curtobacterium luteum</name>
    <dbReference type="NCBI Taxonomy" id="33881"/>
    <lineage>
        <taxon>Bacteria</taxon>
        <taxon>Bacillati</taxon>
        <taxon>Actinomycetota</taxon>
        <taxon>Actinomycetes</taxon>
        <taxon>Micrococcales</taxon>
        <taxon>Microbacteriaceae</taxon>
        <taxon>Curtobacterium</taxon>
    </lineage>
</organism>
<sequence>MSTTNQVSTMTPAVVDLGVRDLILRSWRSERSLDASTLDVAVDVGGNQIVLTGDVGSYTDRLTAHEIASGHATGLLPVRNRIVVRPLECDPTEPDAVLQARVEGAVREAAPHADVTISASDHVVRLSGRLSGDHERRRVHAAAARSRGVHFVDDRTTITGSDLSPGRTLVPFPRSRAMEPSSS</sequence>